<dbReference type="RefSeq" id="WP_060997732.1">
    <property type="nucleotide sequence ID" value="NZ_FYAH01000006.1"/>
</dbReference>
<comment type="catalytic activity">
    <reaction evidence="3">
        <text>thiosulfate + hydrogen cyanide = thiocyanate + sulfite + 2 H(+)</text>
        <dbReference type="Rhea" id="RHEA:16881"/>
        <dbReference type="ChEBI" id="CHEBI:15378"/>
        <dbReference type="ChEBI" id="CHEBI:17359"/>
        <dbReference type="ChEBI" id="CHEBI:18022"/>
        <dbReference type="ChEBI" id="CHEBI:18407"/>
        <dbReference type="ChEBI" id="CHEBI:33542"/>
        <dbReference type="EC" id="2.8.1.1"/>
    </reaction>
</comment>
<dbReference type="InterPro" id="IPR036873">
    <property type="entry name" value="Rhodanese-like_dom_sf"/>
</dbReference>
<comment type="function">
    <text evidence="3">Transferase that catalyzes the transfer of sulfur from thiosulfate to thiophilic acceptors such as cyanide or dithiols. May function in a CysM-independent thiosulfate assimilation pathway by catalyzing the conversion of thiosulfate to sulfite, which can then be used for L-cysteine biosynthesis.</text>
</comment>
<protein>
    <recommendedName>
        <fullName evidence="3">Thiosulfate sulfurtransferase GlpE</fullName>
        <ecNumber evidence="3">2.8.1.1</ecNumber>
    </recommendedName>
</protein>
<dbReference type="InterPro" id="IPR050229">
    <property type="entry name" value="GlpE_sulfurtransferase"/>
</dbReference>
<dbReference type="EC" id="2.8.1.1" evidence="3"/>
<evidence type="ECO:0000256" key="1">
    <source>
        <dbReference type="ARBA" id="ARBA00022490"/>
    </source>
</evidence>
<dbReference type="GO" id="GO:0004792">
    <property type="term" value="F:thiosulfate-cyanide sulfurtransferase activity"/>
    <property type="evidence" value="ECO:0007669"/>
    <property type="project" value="UniProtKB-UniRule"/>
</dbReference>
<dbReference type="InterPro" id="IPR001763">
    <property type="entry name" value="Rhodanese-like_dom"/>
</dbReference>
<comment type="similarity">
    <text evidence="3">Belongs to the GlpE family.</text>
</comment>
<evidence type="ECO:0000259" key="4">
    <source>
        <dbReference type="PROSITE" id="PS50206"/>
    </source>
</evidence>
<evidence type="ECO:0000313" key="6">
    <source>
        <dbReference type="EMBL" id="SMY17540.1"/>
    </source>
</evidence>
<dbReference type="HAMAP" id="MF_01009">
    <property type="entry name" value="Thiosulf_sulfurtr"/>
    <property type="match status" value="1"/>
</dbReference>
<dbReference type="AlphaFoldDB" id="A0A1B8HWM2"/>
<organism evidence="6 7">
    <name type="scientific">Photobacterium aquimaris</name>
    <dbReference type="NCBI Taxonomy" id="512643"/>
    <lineage>
        <taxon>Bacteria</taxon>
        <taxon>Pseudomonadati</taxon>
        <taxon>Pseudomonadota</taxon>
        <taxon>Gammaproteobacteria</taxon>
        <taxon>Vibrionales</taxon>
        <taxon>Vibrionaceae</taxon>
        <taxon>Photobacterium</taxon>
    </lineage>
</organism>
<feature type="active site" description="Cysteine persulfide intermediate" evidence="3">
    <location>
        <position position="65"/>
    </location>
</feature>
<dbReference type="PANTHER" id="PTHR43031">
    <property type="entry name" value="FAD-DEPENDENT OXIDOREDUCTASE"/>
    <property type="match status" value="1"/>
</dbReference>
<evidence type="ECO:0000256" key="2">
    <source>
        <dbReference type="ARBA" id="ARBA00022679"/>
    </source>
</evidence>
<dbReference type="PROSITE" id="PS50206">
    <property type="entry name" value="RHODANESE_3"/>
    <property type="match status" value="1"/>
</dbReference>
<dbReference type="SUPFAM" id="SSF52821">
    <property type="entry name" value="Rhodanese/Cell cycle control phosphatase"/>
    <property type="match status" value="1"/>
</dbReference>
<dbReference type="Gene3D" id="3.40.250.10">
    <property type="entry name" value="Rhodanese-like domain"/>
    <property type="match status" value="1"/>
</dbReference>
<dbReference type="GO" id="GO:0005737">
    <property type="term" value="C:cytoplasm"/>
    <property type="evidence" value="ECO:0007669"/>
    <property type="project" value="UniProtKB-SubCell"/>
</dbReference>
<keyword evidence="7" id="KW-1185">Reference proteome</keyword>
<dbReference type="SMART" id="SM00450">
    <property type="entry name" value="RHOD"/>
    <property type="match status" value="1"/>
</dbReference>
<dbReference type="NCBIfam" id="NF001195">
    <property type="entry name" value="PRK00162.1"/>
    <property type="match status" value="1"/>
</dbReference>
<dbReference type="Proteomes" id="UP000241858">
    <property type="component" value="Unassembled WGS sequence"/>
</dbReference>
<dbReference type="EMBL" id="FYAH01000006">
    <property type="protein sequence ID" value="SMY17540.1"/>
    <property type="molecule type" value="Genomic_DNA"/>
</dbReference>
<evidence type="ECO:0000313" key="5">
    <source>
        <dbReference type="EMBL" id="PSU11854.1"/>
    </source>
</evidence>
<reference evidence="5 8" key="3">
    <citation type="submission" date="2018-03" db="EMBL/GenBank/DDBJ databases">
        <title>Whole genome sequencing of Histamine producing bacteria.</title>
        <authorList>
            <person name="Butler K."/>
        </authorList>
    </citation>
    <scope>NUCLEOTIDE SEQUENCE [LARGE SCALE GENOMIC DNA]</scope>
    <source>
        <strain evidence="5 8">DSM 23343</strain>
    </source>
</reference>
<reference evidence="7" key="1">
    <citation type="submission" date="2017-06" db="EMBL/GenBank/DDBJ databases">
        <authorList>
            <person name="Rodrigo-Torres L."/>
            <person name="Arahal R. D."/>
            <person name="Lucena T."/>
        </authorList>
    </citation>
    <scope>NUCLEOTIDE SEQUENCE [LARGE SCALE GENOMIC DNA]</scope>
    <source>
        <strain evidence="7">type strain: CECT 9192</strain>
    </source>
</reference>
<comment type="catalytic activity">
    <reaction evidence="3">
        <text>thiosulfate + [thioredoxin]-dithiol = [thioredoxin]-disulfide + hydrogen sulfide + sulfite + 2 H(+)</text>
        <dbReference type="Rhea" id="RHEA:83859"/>
        <dbReference type="Rhea" id="RHEA-COMP:10698"/>
        <dbReference type="Rhea" id="RHEA-COMP:10700"/>
        <dbReference type="ChEBI" id="CHEBI:15378"/>
        <dbReference type="ChEBI" id="CHEBI:17359"/>
        <dbReference type="ChEBI" id="CHEBI:29919"/>
        <dbReference type="ChEBI" id="CHEBI:29950"/>
        <dbReference type="ChEBI" id="CHEBI:33542"/>
        <dbReference type="ChEBI" id="CHEBI:50058"/>
    </reaction>
</comment>
<proteinExistence type="inferred from homology"/>
<feature type="domain" description="Rhodanese" evidence="4">
    <location>
        <begin position="17"/>
        <end position="105"/>
    </location>
</feature>
<sequence>MEQFQHLSVHDAQQLLQHPEAVLVDIRDPQSYAAAHAERAFHLTNDTMVAFMDEVDFEQPVLVMCYHGVSSQGAAQYLANQGYEQVYSVDGGFEAWRREALPMVQA</sequence>
<dbReference type="OrthoDB" id="9811849at2"/>
<keyword evidence="1 3" id="KW-0963">Cytoplasm</keyword>
<evidence type="ECO:0000256" key="3">
    <source>
        <dbReference type="HAMAP-Rule" id="MF_01009"/>
    </source>
</evidence>
<dbReference type="PANTHER" id="PTHR43031:SF6">
    <property type="entry name" value="THIOSULFATE SULFURTRANSFERASE GLPE"/>
    <property type="match status" value="1"/>
</dbReference>
<dbReference type="Proteomes" id="UP000196485">
    <property type="component" value="Unassembled WGS sequence"/>
</dbReference>
<keyword evidence="2 3" id="KW-0808">Transferase</keyword>
<dbReference type="Pfam" id="PF00581">
    <property type="entry name" value="Rhodanese"/>
    <property type="match status" value="1"/>
</dbReference>
<evidence type="ECO:0000313" key="8">
    <source>
        <dbReference type="Proteomes" id="UP000241858"/>
    </source>
</evidence>
<dbReference type="InterPro" id="IPR023695">
    <property type="entry name" value="Thiosulf_sulfurTrfase"/>
</dbReference>
<comment type="subcellular location">
    <subcellularLocation>
        <location evidence="3">Cytoplasm</location>
    </subcellularLocation>
</comment>
<accession>A0A1B8HWM2</accession>
<dbReference type="EMBL" id="PYLY01000004">
    <property type="protein sequence ID" value="PSU11854.1"/>
    <property type="molecule type" value="Genomic_DNA"/>
</dbReference>
<evidence type="ECO:0000313" key="7">
    <source>
        <dbReference type="Proteomes" id="UP000196485"/>
    </source>
</evidence>
<name>A0A1B8HWM2_9GAMM</name>
<dbReference type="CDD" id="cd01444">
    <property type="entry name" value="GlpE_ST"/>
    <property type="match status" value="1"/>
</dbReference>
<gene>
    <name evidence="6" type="primary">glpE_1</name>
    <name evidence="3" type="synonym">glpE</name>
    <name evidence="5" type="ORF">C0W81_02595</name>
    <name evidence="6" type="ORF">PAQU9191_02852</name>
</gene>
<reference evidence="6" key="2">
    <citation type="submission" date="2017-06" db="EMBL/GenBank/DDBJ databases">
        <authorList>
            <person name="Kim H.J."/>
            <person name="Triplett B.A."/>
        </authorList>
    </citation>
    <scope>NUCLEOTIDE SEQUENCE [LARGE SCALE GENOMIC DNA]</scope>
    <source>
        <strain evidence="6">Type strain: CECT 9192</strain>
    </source>
</reference>